<gene>
    <name evidence="2" type="ORF">GPX89_24145</name>
</gene>
<evidence type="ECO:0000259" key="1">
    <source>
        <dbReference type="SMART" id="SM00347"/>
    </source>
</evidence>
<dbReference type="InterPro" id="IPR036390">
    <property type="entry name" value="WH_DNA-bd_sf"/>
</dbReference>
<evidence type="ECO:0000313" key="3">
    <source>
        <dbReference type="Proteomes" id="UP000466794"/>
    </source>
</evidence>
<dbReference type="GO" id="GO:0003700">
    <property type="term" value="F:DNA-binding transcription factor activity"/>
    <property type="evidence" value="ECO:0007669"/>
    <property type="project" value="InterPro"/>
</dbReference>
<dbReference type="InterPro" id="IPR000835">
    <property type="entry name" value="HTH_MarR-typ"/>
</dbReference>
<dbReference type="PANTHER" id="PTHR33164">
    <property type="entry name" value="TRANSCRIPTIONAL REGULATOR, MARR FAMILY"/>
    <property type="match status" value="1"/>
</dbReference>
<dbReference type="EMBL" id="WRPP01000005">
    <property type="protein sequence ID" value="MVU80327.1"/>
    <property type="molecule type" value="Genomic_DNA"/>
</dbReference>
<proteinExistence type="predicted"/>
<dbReference type="InterPro" id="IPR039422">
    <property type="entry name" value="MarR/SlyA-like"/>
</dbReference>
<dbReference type="Pfam" id="PF12802">
    <property type="entry name" value="MarR_2"/>
    <property type="match status" value="1"/>
</dbReference>
<organism evidence="2 3">
    <name type="scientific">Nocardia terrae</name>
    <dbReference type="NCBI Taxonomy" id="2675851"/>
    <lineage>
        <taxon>Bacteria</taxon>
        <taxon>Bacillati</taxon>
        <taxon>Actinomycetota</taxon>
        <taxon>Actinomycetes</taxon>
        <taxon>Mycobacteriales</taxon>
        <taxon>Nocardiaceae</taxon>
        <taxon>Nocardia</taxon>
    </lineage>
</organism>
<dbReference type="Proteomes" id="UP000466794">
    <property type="component" value="Unassembled WGS sequence"/>
</dbReference>
<dbReference type="InterPro" id="IPR036388">
    <property type="entry name" value="WH-like_DNA-bd_sf"/>
</dbReference>
<evidence type="ECO:0000313" key="2">
    <source>
        <dbReference type="EMBL" id="MVU80327.1"/>
    </source>
</evidence>
<sequence length="143" mass="15897">MDPSLQQVGQAVKRLQWHHHREANRRLAELGLSLAQWDVLRNLHEHPDASLHTLAQLTFQTDQSMGTLATRMIDRGLLVRVAGPGRAIRHRLTPEGEQAHRKGSLLMNEILDTTIGTLPPSDRATLYRLLNAANPTHADADAG</sequence>
<keyword evidence="3" id="KW-1185">Reference proteome</keyword>
<dbReference type="SMART" id="SM00347">
    <property type="entry name" value="HTH_MARR"/>
    <property type="match status" value="1"/>
</dbReference>
<dbReference type="PANTHER" id="PTHR33164:SF103">
    <property type="entry name" value="REGULATORY PROTEIN MARR"/>
    <property type="match status" value="1"/>
</dbReference>
<dbReference type="SUPFAM" id="SSF46785">
    <property type="entry name" value="Winged helix' DNA-binding domain"/>
    <property type="match status" value="1"/>
</dbReference>
<protein>
    <submittedName>
        <fullName evidence="2">MarR family transcriptional regulator</fullName>
    </submittedName>
</protein>
<dbReference type="Gene3D" id="1.10.10.10">
    <property type="entry name" value="Winged helix-like DNA-binding domain superfamily/Winged helix DNA-binding domain"/>
    <property type="match status" value="1"/>
</dbReference>
<comment type="caution">
    <text evidence="2">The sequence shown here is derived from an EMBL/GenBank/DDBJ whole genome shotgun (WGS) entry which is preliminary data.</text>
</comment>
<name>A0A7K1V1C4_9NOCA</name>
<dbReference type="AlphaFoldDB" id="A0A7K1V1C4"/>
<dbReference type="GO" id="GO:0006950">
    <property type="term" value="P:response to stress"/>
    <property type="evidence" value="ECO:0007669"/>
    <property type="project" value="TreeGrafter"/>
</dbReference>
<accession>A0A7K1V1C4</accession>
<dbReference type="RefSeq" id="WP_328602255.1">
    <property type="nucleotide sequence ID" value="NZ_WRPP01000005.1"/>
</dbReference>
<reference evidence="2 3" key="1">
    <citation type="submission" date="2019-12" db="EMBL/GenBank/DDBJ databases">
        <title>Nocardia sp. nov. ET3-3 isolated from soil.</title>
        <authorList>
            <person name="Kanchanasin P."/>
            <person name="Tanasupawat S."/>
            <person name="Yuki M."/>
            <person name="Kudo T."/>
        </authorList>
    </citation>
    <scope>NUCLEOTIDE SEQUENCE [LARGE SCALE GENOMIC DNA]</scope>
    <source>
        <strain evidence="2 3">ET3-3</strain>
    </source>
</reference>
<feature type="domain" description="HTH marR-type" evidence="1">
    <location>
        <begin position="25"/>
        <end position="123"/>
    </location>
</feature>